<evidence type="ECO:0000256" key="8">
    <source>
        <dbReference type="ARBA" id="ARBA00022989"/>
    </source>
</evidence>
<dbReference type="FunFam" id="3.40.50.2000:FF:000038">
    <property type="entry name" value="UDP-GlucuronosylTransferase"/>
    <property type="match status" value="1"/>
</dbReference>
<evidence type="ECO:0000256" key="11">
    <source>
        <dbReference type="SAM" id="Phobius"/>
    </source>
</evidence>
<dbReference type="CDD" id="cd03784">
    <property type="entry name" value="GT1_Gtf-like"/>
    <property type="match status" value="1"/>
</dbReference>
<name>A0A3P7Y9J3_HELPZ</name>
<dbReference type="OrthoDB" id="5835829at2759"/>
<keyword evidence="4" id="KW-0328">Glycosyltransferase</keyword>
<proteinExistence type="inferred from homology"/>
<evidence type="ECO:0000256" key="3">
    <source>
        <dbReference type="ARBA" id="ARBA00012544"/>
    </source>
</evidence>
<keyword evidence="9 11" id="KW-0472">Membrane</keyword>
<dbReference type="Proteomes" id="UP000050761">
    <property type="component" value="Unassembled WGS sequence"/>
</dbReference>
<feature type="transmembrane region" description="Helical" evidence="11">
    <location>
        <begin position="336"/>
        <end position="359"/>
    </location>
</feature>
<evidence type="ECO:0000256" key="6">
    <source>
        <dbReference type="ARBA" id="ARBA00022692"/>
    </source>
</evidence>
<evidence type="ECO:0000256" key="4">
    <source>
        <dbReference type="ARBA" id="ARBA00022676"/>
    </source>
</evidence>
<accession>A0A3P7Y9J3</accession>
<evidence type="ECO:0000256" key="5">
    <source>
        <dbReference type="ARBA" id="ARBA00022679"/>
    </source>
</evidence>
<gene>
    <name evidence="12" type="ORF">HPBE_LOCUS10304</name>
</gene>
<dbReference type="PANTHER" id="PTHR48043:SF23">
    <property type="entry name" value="UDP-GLUCURONOSYLTRANSFERASE"/>
    <property type="match status" value="1"/>
</dbReference>
<dbReference type="InterPro" id="IPR050271">
    <property type="entry name" value="UDP-glycosyltransferase"/>
</dbReference>
<dbReference type="PANTHER" id="PTHR48043">
    <property type="entry name" value="EG:EG0003.4 PROTEIN-RELATED"/>
    <property type="match status" value="1"/>
</dbReference>
<dbReference type="EC" id="2.4.1.17" evidence="3"/>
<evidence type="ECO:0000256" key="1">
    <source>
        <dbReference type="ARBA" id="ARBA00004167"/>
    </source>
</evidence>
<dbReference type="Gene3D" id="3.40.50.2000">
    <property type="entry name" value="Glycogen Phosphorylase B"/>
    <property type="match status" value="1"/>
</dbReference>
<sequence length="371" mass="42784">MKSAAFWNAPVGSKCLSVEDMNQIIAMLKQICKGPYSTFGDEMTFWERLYNFKIDLEMRYRFYFWEKDVWSVFNDAHPGFPDLKELFKRKTGIVLLNVNEFTEAPRPTANIIRYIGGLAIRKPMPLNQDLNELLNKRSQNVLFSLGSFTQATDMPNWLKKDIISAFESFPNTTFIWKYEDEIDSNMLSPQSNIYTMKWVPQTDLLDDRRLSAFITHAGMNSVHEATYFGKPMIAIPLFGDQFRNADNLRRRGLAVMINRPDLNRNTLATALHEVLSENSTFALKAAMVARHLRGRPTLARAETSRWVRLVGEKGPLDYLILQSRNMSLIQYYNIDVIGYLSAQIAFALFALFKTARLIVGKVVKLRKYKAE</sequence>
<evidence type="ECO:0000256" key="7">
    <source>
        <dbReference type="ARBA" id="ARBA00022729"/>
    </source>
</evidence>
<evidence type="ECO:0000256" key="2">
    <source>
        <dbReference type="ARBA" id="ARBA00009995"/>
    </source>
</evidence>
<evidence type="ECO:0000256" key="9">
    <source>
        <dbReference type="ARBA" id="ARBA00023136"/>
    </source>
</evidence>
<keyword evidence="8 11" id="KW-1133">Transmembrane helix</keyword>
<evidence type="ECO:0000313" key="12">
    <source>
        <dbReference type="EMBL" id="VDO84540.1"/>
    </source>
</evidence>
<evidence type="ECO:0000313" key="13">
    <source>
        <dbReference type="Proteomes" id="UP000050761"/>
    </source>
</evidence>
<keyword evidence="6 11" id="KW-0812">Transmembrane</keyword>
<dbReference type="EMBL" id="UZAH01026717">
    <property type="protein sequence ID" value="VDO84540.1"/>
    <property type="molecule type" value="Genomic_DNA"/>
</dbReference>
<reference evidence="14" key="2">
    <citation type="submission" date="2019-09" db="UniProtKB">
        <authorList>
            <consortium name="WormBaseParasite"/>
        </authorList>
    </citation>
    <scope>IDENTIFICATION</scope>
</reference>
<protein>
    <recommendedName>
        <fullName evidence="3">glucuronosyltransferase</fullName>
        <ecNumber evidence="3">2.4.1.17</ecNumber>
    </recommendedName>
</protein>
<organism evidence="12">
    <name type="scientific">Heligmosomoides polygyrus</name>
    <name type="common">Parasitic roundworm</name>
    <dbReference type="NCBI Taxonomy" id="6339"/>
    <lineage>
        <taxon>Eukaryota</taxon>
        <taxon>Metazoa</taxon>
        <taxon>Ecdysozoa</taxon>
        <taxon>Nematoda</taxon>
        <taxon>Chromadorea</taxon>
        <taxon>Rhabditida</taxon>
        <taxon>Rhabditina</taxon>
        <taxon>Rhabditomorpha</taxon>
        <taxon>Strongyloidea</taxon>
        <taxon>Heligmosomidae</taxon>
        <taxon>Heligmosomoides</taxon>
    </lineage>
</organism>
<comment type="similarity">
    <text evidence="2">Belongs to the UDP-glycosyltransferase family.</text>
</comment>
<comment type="subcellular location">
    <subcellularLocation>
        <location evidence="1">Membrane</location>
        <topology evidence="1">Single-pass membrane protein</topology>
    </subcellularLocation>
</comment>
<dbReference type="AlphaFoldDB" id="A0A3P7Y9J3"/>
<dbReference type="GO" id="GO:0016020">
    <property type="term" value="C:membrane"/>
    <property type="evidence" value="ECO:0007669"/>
    <property type="project" value="UniProtKB-SubCell"/>
</dbReference>
<keyword evidence="7" id="KW-0732">Signal</keyword>
<dbReference type="Pfam" id="PF00201">
    <property type="entry name" value="UDPGT"/>
    <property type="match status" value="1"/>
</dbReference>
<dbReference type="WBParaSite" id="HPBE_0001030301-mRNA-1">
    <property type="protein sequence ID" value="HPBE_0001030301-mRNA-1"/>
    <property type="gene ID" value="HPBE_0001030301"/>
</dbReference>
<evidence type="ECO:0000313" key="14">
    <source>
        <dbReference type="WBParaSite" id="HPBE_0001030301-mRNA-1"/>
    </source>
</evidence>
<keyword evidence="5" id="KW-0808">Transferase</keyword>
<reference evidence="12 13" key="1">
    <citation type="submission" date="2018-11" db="EMBL/GenBank/DDBJ databases">
        <authorList>
            <consortium name="Pathogen Informatics"/>
        </authorList>
    </citation>
    <scope>NUCLEOTIDE SEQUENCE [LARGE SCALE GENOMIC DNA]</scope>
</reference>
<evidence type="ECO:0000256" key="10">
    <source>
        <dbReference type="ARBA" id="ARBA00047475"/>
    </source>
</evidence>
<keyword evidence="13" id="KW-1185">Reference proteome</keyword>
<dbReference type="InterPro" id="IPR002213">
    <property type="entry name" value="UDP_glucos_trans"/>
</dbReference>
<dbReference type="GO" id="GO:0015020">
    <property type="term" value="F:glucuronosyltransferase activity"/>
    <property type="evidence" value="ECO:0007669"/>
    <property type="project" value="UniProtKB-EC"/>
</dbReference>
<dbReference type="SUPFAM" id="SSF53756">
    <property type="entry name" value="UDP-Glycosyltransferase/glycogen phosphorylase"/>
    <property type="match status" value="1"/>
</dbReference>
<comment type="catalytic activity">
    <reaction evidence="10">
        <text>glucuronate acceptor + UDP-alpha-D-glucuronate = acceptor beta-D-glucuronoside + UDP + H(+)</text>
        <dbReference type="Rhea" id="RHEA:21032"/>
        <dbReference type="ChEBI" id="CHEBI:15378"/>
        <dbReference type="ChEBI" id="CHEBI:58052"/>
        <dbReference type="ChEBI" id="CHEBI:58223"/>
        <dbReference type="ChEBI" id="CHEBI:132367"/>
        <dbReference type="ChEBI" id="CHEBI:132368"/>
        <dbReference type="EC" id="2.4.1.17"/>
    </reaction>
</comment>